<evidence type="ECO:0000259" key="7">
    <source>
        <dbReference type="Pfam" id="PF20684"/>
    </source>
</evidence>
<dbReference type="InterPro" id="IPR049326">
    <property type="entry name" value="Rhodopsin_dom_fungi"/>
</dbReference>
<evidence type="ECO:0000313" key="9">
    <source>
        <dbReference type="Proteomes" id="UP000078576"/>
    </source>
</evidence>
<gene>
    <name evidence="8" type="ORF">VP1G_11248</name>
</gene>
<dbReference type="AlphaFoldDB" id="A0A194VB59"/>
<accession>A0A194VB59</accession>
<name>A0A194VB59_CYTMA</name>
<proteinExistence type="inferred from homology"/>
<dbReference type="Proteomes" id="UP000078576">
    <property type="component" value="Unassembled WGS sequence"/>
</dbReference>
<evidence type="ECO:0000256" key="5">
    <source>
        <dbReference type="ARBA" id="ARBA00038359"/>
    </source>
</evidence>
<keyword evidence="2 6" id="KW-0812">Transmembrane</keyword>
<feature type="transmembrane region" description="Helical" evidence="6">
    <location>
        <begin position="220"/>
        <end position="241"/>
    </location>
</feature>
<dbReference type="InterPro" id="IPR052337">
    <property type="entry name" value="SAT4-like"/>
</dbReference>
<dbReference type="PANTHER" id="PTHR33048:SF158">
    <property type="entry name" value="MEMBRANE PROTEIN PTH11-LIKE, PUTATIVE-RELATED"/>
    <property type="match status" value="1"/>
</dbReference>
<feature type="transmembrane region" description="Helical" evidence="6">
    <location>
        <begin position="20"/>
        <end position="41"/>
    </location>
</feature>
<dbReference type="EMBL" id="KN714767">
    <property type="protein sequence ID" value="KUI61114.1"/>
    <property type="molecule type" value="Genomic_DNA"/>
</dbReference>
<evidence type="ECO:0000256" key="4">
    <source>
        <dbReference type="ARBA" id="ARBA00023136"/>
    </source>
</evidence>
<keyword evidence="4 6" id="KW-0472">Membrane</keyword>
<evidence type="ECO:0000256" key="6">
    <source>
        <dbReference type="SAM" id="Phobius"/>
    </source>
</evidence>
<feature type="transmembrane region" description="Helical" evidence="6">
    <location>
        <begin position="62"/>
        <end position="83"/>
    </location>
</feature>
<reference evidence="9" key="1">
    <citation type="submission" date="2014-12" db="EMBL/GenBank/DDBJ databases">
        <title>Genome Sequence of Valsa Canker Pathogens Uncovers a Specific Adaption of Colonization on Woody Bark.</title>
        <authorList>
            <person name="Yin Z."/>
            <person name="Liu H."/>
            <person name="Gao X."/>
            <person name="Li Z."/>
            <person name="Song N."/>
            <person name="Ke X."/>
            <person name="Dai Q."/>
            <person name="Wu Y."/>
            <person name="Sun Y."/>
            <person name="Xu J.-R."/>
            <person name="Kang Z.K."/>
            <person name="Wang L."/>
            <person name="Huang L."/>
        </authorList>
    </citation>
    <scope>NUCLEOTIDE SEQUENCE [LARGE SCALE GENOMIC DNA]</scope>
    <source>
        <strain evidence="9">SXYL134</strain>
    </source>
</reference>
<evidence type="ECO:0000256" key="1">
    <source>
        <dbReference type="ARBA" id="ARBA00004141"/>
    </source>
</evidence>
<dbReference type="OrthoDB" id="5342292at2759"/>
<comment type="similarity">
    <text evidence="5">Belongs to the SAT4 family.</text>
</comment>
<dbReference type="GO" id="GO:0016020">
    <property type="term" value="C:membrane"/>
    <property type="evidence" value="ECO:0007669"/>
    <property type="project" value="UniProtKB-SubCell"/>
</dbReference>
<feature type="transmembrane region" description="Helical" evidence="6">
    <location>
        <begin position="133"/>
        <end position="155"/>
    </location>
</feature>
<dbReference type="Pfam" id="PF20684">
    <property type="entry name" value="Fung_rhodopsin"/>
    <property type="match status" value="1"/>
</dbReference>
<keyword evidence="3 6" id="KW-1133">Transmembrane helix</keyword>
<feature type="transmembrane region" description="Helical" evidence="6">
    <location>
        <begin position="103"/>
        <end position="121"/>
    </location>
</feature>
<protein>
    <recommendedName>
        <fullName evidence="7">Rhodopsin domain-containing protein</fullName>
    </recommendedName>
</protein>
<sequence length="264" mass="28426">MPLEAATSGQNNDDTNGPSWAWVPQLAIYTTLPVAVGFVFLRVYSRLRLKVAPGWDDSATMASVGLCGAMLVDVVNGMYGRHYWDMPVNSMTVRVVQSNCATTAAYCIAAPLIKISLCVFFRRIFSPSLQNKIMTWFAIVLTAVSYTAFFIAWIWCSAPHVGEGGWASPSFTTRVVKQTPIISVGMGALSTFTDFYIIVIPLVAISGLNMSMARKISVSALFATGLLACGFSAAGLALRLINYRATIVHTTPNALITASAYALA</sequence>
<evidence type="ECO:0000313" key="8">
    <source>
        <dbReference type="EMBL" id="KUI61114.1"/>
    </source>
</evidence>
<dbReference type="PANTHER" id="PTHR33048">
    <property type="entry name" value="PTH11-LIKE INTEGRAL MEMBRANE PROTEIN (AFU_ORTHOLOGUE AFUA_5G11245)"/>
    <property type="match status" value="1"/>
</dbReference>
<feature type="transmembrane region" description="Helical" evidence="6">
    <location>
        <begin position="181"/>
        <end position="208"/>
    </location>
</feature>
<evidence type="ECO:0000256" key="2">
    <source>
        <dbReference type="ARBA" id="ARBA00022692"/>
    </source>
</evidence>
<comment type="subcellular location">
    <subcellularLocation>
        <location evidence="1">Membrane</location>
        <topology evidence="1">Multi-pass membrane protein</topology>
    </subcellularLocation>
</comment>
<keyword evidence="9" id="KW-1185">Reference proteome</keyword>
<evidence type="ECO:0000256" key="3">
    <source>
        <dbReference type="ARBA" id="ARBA00022989"/>
    </source>
</evidence>
<feature type="domain" description="Rhodopsin" evidence="7">
    <location>
        <begin position="41"/>
        <end position="237"/>
    </location>
</feature>
<organism evidence="8 9">
    <name type="scientific">Cytospora mali</name>
    <name type="common">Apple Valsa canker fungus</name>
    <name type="synonym">Valsa mali</name>
    <dbReference type="NCBI Taxonomy" id="578113"/>
    <lineage>
        <taxon>Eukaryota</taxon>
        <taxon>Fungi</taxon>
        <taxon>Dikarya</taxon>
        <taxon>Ascomycota</taxon>
        <taxon>Pezizomycotina</taxon>
        <taxon>Sordariomycetes</taxon>
        <taxon>Sordariomycetidae</taxon>
        <taxon>Diaporthales</taxon>
        <taxon>Cytosporaceae</taxon>
        <taxon>Cytospora</taxon>
    </lineage>
</organism>